<accession>J9GMA6</accession>
<keyword evidence="5" id="KW-0720">Serine protease</keyword>
<dbReference type="Gene3D" id="3.40.50.1820">
    <property type="entry name" value="alpha/beta hydrolase"/>
    <property type="match status" value="1"/>
</dbReference>
<keyword evidence="3" id="KW-0732">Signal</keyword>
<dbReference type="Pfam" id="PF07676">
    <property type="entry name" value="PD40"/>
    <property type="match status" value="3"/>
</dbReference>
<evidence type="ECO:0000259" key="6">
    <source>
        <dbReference type="Pfam" id="PF00326"/>
    </source>
</evidence>
<comment type="caution">
    <text evidence="7">The sequence shown here is derived from an EMBL/GenBank/DDBJ whole genome shotgun (WGS) entry which is preliminary data.</text>
</comment>
<dbReference type="GO" id="GO:0004252">
    <property type="term" value="F:serine-type endopeptidase activity"/>
    <property type="evidence" value="ECO:0007669"/>
    <property type="project" value="TreeGrafter"/>
</dbReference>
<dbReference type="PANTHER" id="PTHR42776:SF13">
    <property type="entry name" value="DIPEPTIDYL-PEPTIDASE 5"/>
    <property type="match status" value="1"/>
</dbReference>
<protein>
    <submittedName>
        <fullName evidence="7">Prolyl oligopeptidase family protein</fullName>
    </submittedName>
</protein>
<organism evidence="7">
    <name type="scientific">gut metagenome</name>
    <dbReference type="NCBI Taxonomy" id="749906"/>
    <lineage>
        <taxon>unclassified sequences</taxon>
        <taxon>metagenomes</taxon>
        <taxon>organismal metagenomes</taxon>
    </lineage>
</organism>
<evidence type="ECO:0000256" key="4">
    <source>
        <dbReference type="ARBA" id="ARBA00022801"/>
    </source>
</evidence>
<dbReference type="FunFam" id="3.40.50.1820:FF:000028">
    <property type="entry name" value="S9 family peptidase"/>
    <property type="match status" value="1"/>
</dbReference>
<sequence length="722" mass="81719">MLTASALLLAAEADAQTPTQTQAAPIDKQQPTLTSDRMTPEALWAMGRIGSVNLAPNGKEAVYTVSYYSVKENKSRSVLYTLNLQNKQSVKLTTGTSEHSAVFTPDGKHIAYLSAASGSSQLWLMNPDGTNRRQISHTDSDIAGFLFSPDGKQVILVMEVPQNHSIEAKEKDLPLATGMVINDLMYKHWDTYVTTAPHPFVASFDGEKVGETKDILEGEPYESPMMPFGGTEQLAWSPDSKTIAYTCRKKVGKAYAISTDSDIYLYEVATQKTVRNLCKPEGYQAPEVDVTRSLQNQPVNRTNGTDCNMGYDQNPQFSPDGQYIAWSSMERDGYESDRTRLCVMELKSGKKTYVTEKFESGVNEFCWAPDSRTLYFTGVWHGKTQVYRTNLKGEHVALTNDVADYSLIGLAPDGKSLLAKRHSMSAPDDIFRLTLNKNKLAEVEQLTEENKYFTDHLAFGKVEERWVNTVDGKKELCWVIYPPHFDPKKKYPTLLFCQGGPQSPVSQFWSYRWNFQMMAANDYIVIAPNRRGLPGFGMEWLEAISGDYSGLCMQDYLSAIDDIAKEPYVDRDRLGAVGASFGGFSVYWLAGNHDRRFKCFIAHDGIYNTQQQYVETEELWFPNWDLGSAPWLKSATGEMQKAYATSPHLYVDRWDTPILCIHGQKDFRIEYTQAESAFTAARLRGIDAQLLLFPDENHWVLKPQNGILWQRTFFRWLDKYLR</sequence>
<dbReference type="SUPFAM" id="SSF82171">
    <property type="entry name" value="DPP6 N-terminal domain-like"/>
    <property type="match status" value="1"/>
</dbReference>
<dbReference type="InterPro" id="IPR001375">
    <property type="entry name" value="Peptidase_S9_cat"/>
</dbReference>
<proteinExistence type="inferred from homology"/>
<dbReference type="InterPro" id="IPR011042">
    <property type="entry name" value="6-blade_b-propeller_TolB-like"/>
</dbReference>
<dbReference type="GO" id="GO:0006508">
    <property type="term" value="P:proteolysis"/>
    <property type="evidence" value="ECO:0007669"/>
    <property type="project" value="UniProtKB-KW"/>
</dbReference>
<evidence type="ECO:0000313" key="7">
    <source>
        <dbReference type="EMBL" id="EJX03378.1"/>
    </source>
</evidence>
<evidence type="ECO:0000256" key="3">
    <source>
        <dbReference type="ARBA" id="ARBA00022729"/>
    </source>
</evidence>
<dbReference type="InterPro" id="IPR011659">
    <property type="entry name" value="WD40"/>
</dbReference>
<dbReference type="InterPro" id="IPR029058">
    <property type="entry name" value="AB_hydrolase_fold"/>
</dbReference>
<name>J9GMA6_9ZZZZ</name>
<keyword evidence="4" id="KW-0378">Hydrolase</keyword>
<reference evidence="7" key="1">
    <citation type="journal article" date="2012" name="PLoS ONE">
        <title>Gene sets for utilization of primary and secondary nutrition supplies in the distal gut of endangered iberian lynx.</title>
        <authorList>
            <person name="Alcaide M."/>
            <person name="Messina E."/>
            <person name="Richter M."/>
            <person name="Bargiela R."/>
            <person name="Peplies J."/>
            <person name="Huws S.A."/>
            <person name="Newbold C.J."/>
            <person name="Golyshin P.N."/>
            <person name="Simon M.A."/>
            <person name="Lopez G."/>
            <person name="Yakimov M.M."/>
            <person name="Ferrer M."/>
        </authorList>
    </citation>
    <scope>NUCLEOTIDE SEQUENCE</scope>
</reference>
<dbReference type="Gene3D" id="2.120.10.30">
    <property type="entry name" value="TolB, C-terminal domain"/>
    <property type="match status" value="2"/>
</dbReference>
<dbReference type="Pfam" id="PF00326">
    <property type="entry name" value="Peptidase_S9"/>
    <property type="match status" value="1"/>
</dbReference>
<evidence type="ECO:0000256" key="2">
    <source>
        <dbReference type="ARBA" id="ARBA00022670"/>
    </source>
</evidence>
<evidence type="ECO:0000256" key="1">
    <source>
        <dbReference type="ARBA" id="ARBA00010040"/>
    </source>
</evidence>
<dbReference type="PANTHER" id="PTHR42776">
    <property type="entry name" value="SERINE PEPTIDASE S9 FAMILY MEMBER"/>
    <property type="match status" value="1"/>
</dbReference>
<feature type="domain" description="Peptidase S9 prolyl oligopeptidase catalytic" evidence="6">
    <location>
        <begin position="509"/>
        <end position="721"/>
    </location>
</feature>
<gene>
    <name evidence="7" type="ORF">EVA_08512</name>
</gene>
<dbReference type="EMBL" id="AMCI01002189">
    <property type="protein sequence ID" value="EJX03378.1"/>
    <property type="molecule type" value="Genomic_DNA"/>
</dbReference>
<comment type="similarity">
    <text evidence="1">Belongs to the peptidase S9C family.</text>
</comment>
<keyword evidence="2" id="KW-0645">Protease</keyword>
<dbReference type="AlphaFoldDB" id="J9GMA6"/>
<evidence type="ECO:0000256" key="5">
    <source>
        <dbReference type="ARBA" id="ARBA00022825"/>
    </source>
</evidence>
<dbReference type="SUPFAM" id="SSF53474">
    <property type="entry name" value="alpha/beta-Hydrolases"/>
    <property type="match status" value="1"/>
</dbReference>